<evidence type="ECO:0000256" key="3">
    <source>
        <dbReference type="ARBA" id="ARBA00022475"/>
    </source>
</evidence>
<name>K4KYL3_SIMAS</name>
<reference evidence="10 11" key="1">
    <citation type="journal article" date="2013" name="Genome Announc.">
        <title>Complete genome sequence of Simiduia agarivorans SA1(T), a marine bacterium able to degrade a variety of polysaccharides.</title>
        <authorList>
            <person name="Lin S.Y."/>
            <person name="Shieh W.Y."/>
            <person name="Chen J.S."/>
            <person name="Tang S.L."/>
        </authorList>
    </citation>
    <scope>NUCLEOTIDE SEQUENCE [LARGE SCALE GENOMIC DNA]</scope>
    <source>
        <strain evidence="11">DSM 21679 / JCM 13881 / BCRC 17597 / SA1</strain>
    </source>
</reference>
<evidence type="ECO:0000313" key="11">
    <source>
        <dbReference type="Proteomes" id="UP000000466"/>
    </source>
</evidence>
<dbReference type="InterPro" id="IPR005807">
    <property type="entry name" value="SecE_bac"/>
</dbReference>
<accession>K4KYL3</accession>
<evidence type="ECO:0000256" key="8">
    <source>
        <dbReference type="ARBA" id="ARBA00023136"/>
    </source>
</evidence>
<comment type="caution">
    <text evidence="9">Lacks conserved residue(s) required for the propagation of feature annotation.</text>
</comment>
<dbReference type="GO" id="GO:0009306">
    <property type="term" value="P:protein secretion"/>
    <property type="evidence" value="ECO:0007669"/>
    <property type="project" value="UniProtKB-UniRule"/>
</dbReference>
<dbReference type="Gene3D" id="1.20.5.1030">
    <property type="entry name" value="Preprotein translocase secy subunit"/>
    <property type="match status" value="1"/>
</dbReference>
<evidence type="ECO:0000256" key="9">
    <source>
        <dbReference type="HAMAP-Rule" id="MF_00422"/>
    </source>
</evidence>
<dbReference type="PANTHER" id="PTHR33910:SF1">
    <property type="entry name" value="PROTEIN TRANSLOCASE SUBUNIT SECE"/>
    <property type="match status" value="1"/>
</dbReference>
<comment type="function">
    <text evidence="9">Essential subunit of the Sec protein translocation channel SecYEG. Clamps together the 2 halves of SecY. May contact the channel plug during translocation.</text>
</comment>
<dbReference type="HAMAP" id="MF_00422">
    <property type="entry name" value="SecE"/>
    <property type="match status" value="1"/>
</dbReference>
<evidence type="ECO:0000256" key="6">
    <source>
        <dbReference type="ARBA" id="ARBA00022989"/>
    </source>
</evidence>
<dbReference type="RefSeq" id="WP_015047197.1">
    <property type="nucleotide sequence ID" value="NC_018868.3"/>
</dbReference>
<dbReference type="STRING" id="1117647.M5M_09225"/>
<dbReference type="GO" id="GO:0006605">
    <property type="term" value="P:protein targeting"/>
    <property type="evidence" value="ECO:0007669"/>
    <property type="project" value="UniProtKB-UniRule"/>
</dbReference>
<dbReference type="eggNOG" id="COG0690">
    <property type="taxonomic scope" value="Bacteria"/>
</dbReference>
<evidence type="ECO:0000256" key="1">
    <source>
        <dbReference type="ARBA" id="ARBA00004370"/>
    </source>
</evidence>
<keyword evidence="4 9" id="KW-0812">Transmembrane</keyword>
<dbReference type="PRINTS" id="PR01650">
    <property type="entry name" value="SECETRNLCASE"/>
</dbReference>
<keyword evidence="8 9" id="KW-0472">Membrane</keyword>
<protein>
    <recommendedName>
        <fullName evidence="9">Protein translocase subunit SecE</fullName>
    </recommendedName>
</protein>
<keyword evidence="7 9" id="KW-0811">Translocation</keyword>
<dbReference type="EMBL" id="CP003746">
    <property type="protein sequence ID" value="AFU99032.1"/>
    <property type="molecule type" value="Genomic_DNA"/>
</dbReference>
<feature type="transmembrane region" description="Helical" evidence="9">
    <location>
        <begin position="14"/>
        <end position="32"/>
    </location>
</feature>
<keyword evidence="3 9" id="KW-1003">Cell membrane</keyword>
<dbReference type="GO" id="GO:0008320">
    <property type="term" value="F:protein transmembrane transporter activity"/>
    <property type="evidence" value="ECO:0007669"/>
    <property type="project" value="UniProtKB-UniRule"/>
</dbReference>
<evidence type="ECO:0000256" key="4">
    <source>
        <dbReference type="ARBA" id="ARBA00022692"/>
    </source>
</evidence>
<keyword evidence="11" id="KW-1185">Reference proteome</keyword>
<keyword evidence="5 9" id="KW-0653">Protein transport</keyword>
<dbReference type="InterPro" id="IPR001901">
    <property type="entry name" value="Translocase_SecE/Sec61-g"/>
</dbReference>
<dbReference type="Pfam" id="PF00584">
    <property type="entry name" value="SecE"/>
    <property type="match status" value="1"/>
</dbReference>
<evidence type="ECO:0000256" key="5">
    <source>
        <dbReference type="ARBA" id="ARBA00022927"/>
    </source>
</evidence>
<dbReference type="Proteomes" id="UP000000466">
    <property type="component" value="Chromosome"/>
</dbReference>
<comment type="subunit">
    <text evidence="9">Component of the Sec protein translocase complex. Heterotrimer consisting of SecY, SecE and SecG subunits. The heterotrimers can form oligomers, although 1 heterotrimer is thought to be able to translocate proteins. Interacts with the ribosome. Interacts with SecDF, and other proteins may be involved. Interacts with SecA.</text>
</comment>
<feature type="transmembrane region" description="Helical" evidence="9">
    <location>
        <begin position="39"/>
        <end position="58"/>
    </location>
</feature>
<dbReference type="NCBIfam" id="TIGR00964">
    <property type="entry name" value="secE_bact"/>
    <property type="match status" value="1"/>
</dbReference>
<dbReference type="GO" id="GO:0065002">
    <property type="term" value="P:intracellular protein transmembrane transport"/>
    <property type="evidence" value="ECO:0007669"/>
    <property type="project" value="UniProtKB-UniRule"/>
</dbReference>
<gene>
    <name evidence="9" type="primary">secE</name>
    <name evidence="10" type="ordered locus">M5M_09225</name>
</gene>
<comment type="subcellular location">
    <subcellularLocation>
        <location evidence="1">Membrane</location>
    </subcellularLocation>
</comment>
<sequence>MNAKVEAPEYRFDLIKWLLVLAIVAGMAVANSQFGEVALLYRILGLVAAGLVAIFIAVKTAKGAAFWNLMLEAQVEVRKVVWPTRQETNQTTLIVLAVVFVMALILWALDSVLGWLASLIIG</sequence>
<dbReference type="HOGENOM" id="CLU_113663_0_1_6"/>
<proteinExistence type="inferred from homology"/>
<keyword evidence="9" id="KW-0997">Cell inner membrane</keyword>
<organism evidence="10 11">
    <name type="scientific">Simiduia agarivorans (strain DSM 21679 / JCM 13881 / BCRC 17597 / SA1)</name>
    <dbReference type="NCBI Taxonomy" id="1117647"/>
    <lineage>
        <taxon>Bacteria</taxon>
        <taxon>Pseudomonadati</taxon>
        <taxon>Pseudomonadota</taxon>
        <taxon>Gammaproteobacteria</taxon>
        <taxon>Cellvibrionales</taxon>
        <taxon>Cellvibrionaceae</taxon>
        <taxon>Simiduia</taxon>
    </lineage>
</organism>
<dbReference type="AlphaFoldDB" id="K4KYL3"/>
<dbReference type="GO" id="GO:0043952">
    <property type="term" value="P:protein transport by the Sec complex"/>
    <property type="evidence" value="ECO:0007669"/>
    <property type="project" value="UniProtKB-UniRule"/>
</dbReference>
<dbReference type="PANTHER" id="PTHR33910">
    <property type="entry name" value="PROTEIN TRANSLOCASE SUBUNIT SECE"/>
    <property type="match status" value="1"/>
</dbReference>
<dbReference type="OrthoDB" id="9806365at2"/>
<evidence type="ECO:0000313" key="10">
    <source>
        <dbReference type="EMBL" id="AFU99032.1"/>
    </source>
</evidence>
<keyword evidence="6 9" id="KW-1133">Transmembrane helix</keyword>
<evidence type="ECO:0000256" key="2">
    <source>
        <dbReference type="ARBA" id="ARBA00022448"/>
    </source>
</evidence>
<evidence type="ECO:0000256" key="7">
    <source>
        <dbReference type="ARBA" id="ARBA00023010"/>
    </source>
</evidence>
<feature type="transmembrane region" description="Helical" evidence="9">
    <location>
        <begin position="93"/>
        <end position="121"/>
    </location>
</feature>
<keyword evidence="2 9" id="KW-0813">Transport</keyword>
<dbReference type="GO" id="GO:0005886">
    <property type="term" value="C:plasma membrane"/>
    <property type="evidence" value="ECO:0007669"/>
    <property type="project" value="UniProtKB-UniRule"/>
</dbReference>
<dbReference type="InterPro" id="IPR038379">
    <property type="entry name" value="SecE_sf"/>
</dbReference>
<comment type="similarity">
    <text evidence="9">Belongs to the SecE/SEC61-gamma family.</text>
</comment>
<dbReference type="KEGG" id="saga:M5M_09225"/>